<evidence type="ECO:0000313" key="5">
    <source>
        <dbReference type="Proteomes" id="UP000277582"/>
    </source>
</evidence>
<keyword evidence="5" id="KW-1185">Reference proteome</keyword>
<dbReference type="Pfam" id="PF01796">
    <property type="entry name" value="OB_ChsH2_C"/>
    <property type="match status" value="1"/>
</dbReference>
<feature type="domain" description="ChsH2 rubredoxin-like zinc ribbon" evidence="2">
    <location>
        <begin position="17"/>
        <end position="46"/>
    </location>
</feature>
<sequence>MYSWLNVPSYWRNKSRRYMLIGGKCRDCGHKFFPFRRTCPKCGSRSVIEEKLPRRGRVLEHTVVHNPPRGYEYYTPYVLALVELEDGAKVLAQLTDVDPEEVKEGMEVEMSLRILRVCGESGFIAYGYKFRPATK</sequence>
<dbReference type="InterPro" id="IPR002878">
    <property type="entry name" value="ChsH2_C"/>
</dbReference>
<dbReference type="Pfam" id="PF12172">
    <property type="entry name" value="zf-ChsH2"/>
    <property type="match status" value="1"/>
</dbReference>
<name>A0A3R9PKV5_9CREN</name>
<dbReference type="EMBL" id="RXII01000047">
    <property type="protein sequence ID" value="RZN62412.1"/>
    <property type="molecule type" value="Genomic_DNA"/>
</dbReference>
<reference evidence="3 5" key="1">
    <citation type="submission" date="2018-10" db="EMBL/GenBank/DDBJ databases">
        <title>Co-occurring genomic capacity for anaerobic methane metabolism and dissimilatory sulfite reduction discovered in the Korarchaeota.</title>
        <authorList>
            <person name="Mckay L.J."/>
            <person name="Dlakic M."/>
            <person name="Fields M.W."/>
            <person name="Delmont T.O."/>
            <person name="Eren A.M."/>
            <person name="Jay Z.J."/>
            <person name="Klingelsmith K.B."/>
            <person name="Rusch D.B."/>
            <person name="Inskeep W.P."/>
        </authorList>
    </citation>
    <scope>NUCLEOTIDE SEQUENCE [LARGE SCALE GENOMIC DNA]</scope>
    <source>
        <strain evidence="3 5">MDKW</strain>
    </source>
</reference>
<dbReference type="EMBL" id="RCOS01000062">
    <property type="protein sequence ID" value="RSN76216.1"/>
    <property type="molecule type" value="Genomic_DNA"/>
</dbReference>
<dbReference type="AlphaFoldDB" id="A0A3R9PKV5"/>
<dbReference type="Proteomes" id="UP000316217">
    <property type="component" value="Unassembled WGS sequence"/>
</dbReference>
<evidence type="ECO:0000259" key="2">
    <source>
        <dbReference type="Pfam" id="PF12172"/>
    </source>
</evidence>
<evidence type="ECO:0000313" key="3">
    <source>
        <dbReference type="EMBL" id="RSN76216.1"/>
    </source>
</evidence>
<organism evidence="3 5">
    <name type="scientific">Candidatus Methanodesulfokora washburnensis</name>
    <dbReference type="NCBI Taxonomy" id="2478471"/>
    <lineage>
        <taxon>Archaea</taxon>
        <taxon>Thermoproteota</taxon>
        <taxon>Candidatus Korarchaeia</taxon>
        <taxon>Candidatus Korarchaeia incertae sedis</taxon>
        <taxon>Candidatus Methanodesulfokora</taxon>
    </lineage>
</organism>
<accession>A0A3R9PKV5</accession>
<dbReference type="Proteomes" id="UP000277582">
    <property type="component" value="Unassembled WGS sequence"/>
</dbReference>
<proteinExistence type="predicted"/>
<reference evidence="4 6" key="2">
    <citation type="journal article" date="2019" name="Nat. Microbiol.">
        <title>Wide diversity of methane and short-chain alkane metabolisms in uncultured archaea.</title>
        <authorList>
            <person name="Borrel G."/>
            <person name="Adam P.S."/>
            <person name="McKay L.J."/>
            <person name="Chen L.X."/>
            <person name="Sierra-Garcia I.N."/>
            <person name="Sieber C.M."/>
            <person name="Letourneur Q."/>
            <person name="Ghozlane A."/>
            <person name="Andersen G.L."/>
            <person name="Li W.J."/>
            <person name="Hallam S.J."/>
            <person name="Muyzer G."/>
            <person name="de Oliveira V.M."/>
            <person name="Inskeep W.P."/>
            <person name="Banfield J.F."/>
            <person name="Gribaldo S."/>
        </authorList>
    </citation>
    <scope>NUCLEOTIDE SEQUENCE [LARGE SCALE GENOMIC DNA]</scope>
    <source>
        <strain evidence="4">NM4</strain>
    </source>
</reference>
<dbReference type="InterPro" id="IPR012340">
    <property type="entry name" value="NA-bd_OB-fold"/>
</dbReference>
<protein>
    <submittedName>
        <fullName evidence="3">Zn-ribbon domain-containing OB-fold protein</fullName>
    </submittedName>
</protein>
<evidence type="ECO:0000259" key="1">
    <source>
        <dbReference type="Pfam" id="PF01796"/>
    </source>
</evidence>
<dbReference type="OrthoDB" id="9573at2157"/>
<dbReference type="RefSeq" id="WP_125670838.1">
    <property type="nucleotide sequence ID" value="NZ_RCOS01000062.1"/>
</dbReference>
<evidence type="ECO:0000313" key="6">
    <source>
        <dbReference type="Proteomes" id="UP000316217"/>
    </source>
</evidence>
<dbReference type="InterPro" id="IPR022002">
    <property type="entry name" value="ChsH2_Znr"/>
</dbReference>
<feature type="domain" description="ChsH2 C-terminal OB-fold" evidence="1">
    <location>
        <begin position="50"/>
        <end position="112"/>
    </location>
</feature>
<dbReference type="SUPFAM" id="SSF50249">
    <property type="entry name" value="Nucleic acid-binding proteins"/>
    <property type="match status" value="1"/>
</dbReference>
<dbReference type="Gene3D" id="6.10.30.10">
    <property type="match status" value="1"/>
</dbReference>
<comment type="caution">
    <text evidence="3">The sequence shown here is derived from an EMBL/GenBank/DDBJ whole genome shotgun (WGS) entry which is preliminary data.</text>
</comment>
<evidence type="ECO:0000313" key="4">
    <source>
        <dbReference type="EMBL" id="RZN62412.1"/>
    </source>
</evidence>
<dbReference type="PANTHER" id="PTHR34075">
    <property type="entry name" value="BLR3430 PROTEIN"/>
    <property type="match status" value="1"/>
</dbReference>
<gene>
    <name evidence="3" type="ORF">D6D85_04495</name>
    <name evidence="4" type="ORF">EF810_02815</name>
</gene>
<dbReference type="PANTHER" id="PTHR34075:SF5">
    <property type="entry name" value="BLR3430 PROTEIN"/>
    <property type="match status" value="1"/>
</dbReference>
<dbReference type="InterPro" id="IPR052513">
    <property type="entry name" value="Thioester_dehydratase-like"/>
</dbReference>